<dbReference type="AlphaFoldDB" id="A0ABD1M871"/>
<keyword evidence="5 6" id="KW-0408">Iron</keyword>
<evidence type="ECO:0000256" key="5">
    <source>
        <dbReference type="ARBA" id="ARBA00023004"/>
    </source>
</evidence>
<dbReference type="InterPro" id="IPR005123">
    <property type="entry name" value="Oxoglu/Fe-dep_dioxygenase_dom"/>
</dbReference>
<feature type="domain" description="Fe2OG dioxygenase" evidence="7">
    <location>
        <begin position="207"/>
        <end position="308"/>
    </location>
</feature>
<reference evidence="8 9" key="1">
    <citation type="submission" date="2024-08" db="EMBL/GenBank/DDBJ databases">
        <title>Insights into the chromosomal genome structure of Flemingia macrophylla.</title>
        <authorList>
            <person name="Ding Y."/>
            <person name="Zhao Y."/>
            <person name="Bi W."/>
            <person name="Wu M."/>
            <person name="Zhao G."/>
            <person name="Gong Y."/>
            <person name="Li W."/>
            <person name="Zhang P."/>
        </authorList>
    </citation>
    <scope>NUCLEOTIDE SEQUENCE [LARGE SCALE GENOMIC DNA]</scope>
    <source>
        <strain evidence="8">DYQJB</strain>
        <tissue evidence="8">Leaf</tissue>
    </source>
</reference>
<dbReference type="FunFam" id="2.60.120.330:FF:000001">
    <property type="entry name" value="Protein SRG1"/>
    <property type="match status" value="1"/>
</dbReference>
<dbReference type="GO" id="GO:0031418">
    <property type="term" value="F:L-ascorbic acid binding"/>
    <property type="evidence" value="ECO:0007669"/>
    <property type="project" value="UniProtKB-KW"/>
</dbReference>
<dbReference type="InterPro" id="IPR027443">
    <property type="entry name" value="IPNS-like_sf"/>
</dbReference>
<evidence type="ECO:0000256" key="3">
    <source>
        <dbReference type="ARBA" id="ARBA00022896"/>
    </source>
</evidence>
<dbReference type="Pfam" id="PF03171">
    <property type="entry name" value="2OG-FeII_Oxy"/>
    <property type="match status" value="1"/>
</dbReference>
<dbReference type="Proteomes" id="UP001603857">
    <property type="component" value="Unassembled WGS sequence"/>
</dbReference>
<accession>A0ABD1M871</accession>
<dbReference type="InterPro" id="IPR044861">
    <property type="entry name" value="IPNS-like_FE2OG_OXY"/>
</dbReference>
<proteinExistence type="inferred from homology"/>
<dbReference type="GO" id="GO:0046872">
    <property type="term" value="F:metal ion binding"/>
    <property type="evidence" value="ECO:0007669"/>
    <property type="project" value="UniProtKB-KW"/>
</dbReference>
<keyword evidence="9" id="KW-1185">Reference proteome</keyword>
<dbReference type="EMBL" id="JBGMDY010000006">
    <property type="protein sequence ID" value="KAL2331280.1"/>
    <property type="molecule type" value="Genomic_DNA"/>
</dbReference>
<evidence type="ECO:0000256" key="4">
    <source>
        <dbReference type="ARBA" id="ARBA00023002"/>
    </source>
</evidence>
<evidence type="ECO:0000259" key="7">
    <source>
        <dbReference type="PROSITE" id="PS51471"/>
    </source>
</evidence>
<protein>
    <recommendedName>
        <fullName evidence="7">Fe2OG dioxygenase domain-containing protein</fullName>
    </recommendedName>
</protein>
<evidence type="ECO:0000256" key="6">
    <source>
        <dbReference type="RuleBase" id="RU003682"/>
    </source>
</evidence>
<comment type="caution">
    <text evidence="8">The sequence shown here is derived from an EMBL/GenBank/DDBJ whole genome shotgun (WGS) entry which is preliminary data.</text>
</comment>
<name>A0ABD1M871_9FABA</name>
<comment type="similarity">
    <text evidence="1 6">Belongs to the iron/ascorbate-dependent oxidoreductase family.</text>
</comment>
<sequence>MEETIKNPSGTSLLVPSVQELANQKLFTVPERYIQPQHEDMVISEEDNRILEIQVIDMHNLLSLESASEELDKLHFSCKEWGFFQLINHDISCSLLEKVKSEIQDFFNLPMSEKKKFWQTPQHMEGFGQAFVVSEDQKLDWADLFYMTTLPKHSRIPHLFPQLPLPFRDTLEVYSQEMKQLAMVIIGHMGKALKIEEKEIKKLFEEGIQLMRMNYYPPCPQPEKVIGLTPHSDGIGLTILLQINEVDGLQVRKDGFWVPVKPLPNAFIVNIGDILEIISNGIYRSIEHRATVISSEKERLSIATFYSPAQDGVVGPASSLITEQTPPRFKSIGVTDYFMGLFSRKLDGKSYLDVMRI</sequence>
<dbReference type="InterPro" id="IPR050295">
    <property type="entry name" value="Plant_2OG-oxidoreductases"/>
</dbReference>
<dbReference type="SUPFAM" id="SSF51197">
    <property type="entry name" value="Clavaminate synthase-like"/>
    <property type="match status" value="1"/>
</dbReference>
<keyword evidence="4 6" id="KW-0560">Oxidoreductase</keyword>
<evidence type="ECO:0000313" key="9">
    <source>
        <dbReference type="Proteomes" id="UP001603857"/>
    </source>
</evidence>
<dbReference type="GO" id="GO:0016491">
    <property type="term" value="F:oxidoreductase activity"/>
    <property type="evidence" value="ECO:0007669"/>
    <property type="project" value="UniProtKB-KW"/>
</dbReference>
<dbReference type="PANTHER" id="PTHR47991">
    <property type="entry name" value="OXOGLUTARATE/IRON-DEPENDENT DIOXYGENASE"/>
    <property type="match status" value="1"/>
</dbReference>
<gene>
    <name evidence="8" type="ORF">Fmac_018861</name>
</gene>
<dbReference type="PROSITE" id="PS51471">
    <property type="entry name" value="FE2OG_OXY"/>
    <property type="match status" value="1"/>
</dbReference>
<dbReference type="Pfam" id="PF14226">
    <property type="entry name" value="DIOX_N"/>
    <property type="match status" value="1"/>
</dbReference>
<keyword evidence="3" id="KW-0847">Vitamin C</keyword>
<organism evidence="8 9">
    <name type="scientific">Flemingia macrophylla</name>
    <dbReference type="NCBI Taxonomy" id="520843"/>
    <lineage>
        <taxon>Eukaryota</taxon>
        <taxon>Viridiplantae</taxon>
        <taxon>Streptophyta</taxon>
        <taxon>Embryophyta</taxon>
        <taxon>Tracheophyta</taxon>
        <taxon>Spermatophyta</taxon>
        <taxon>Magnoliopsida</taxon>
        <taxon>eudicotyledons</taxon>
        <taxon>Gunneridae</taxon>
        <taxon>Pentapetalae</taxon>
        <taxon>rosids</taxon>
        <taxon>fabids</taxon>
        <taxon>Fabales</taxon>
        <taxon>Fabaceae</taxon>
        <taxon>Papilionoideae</taxon>
        <taxon>50 kb inversion clade</taxon>
        <taxon>NPAAA clade</taxon>
        <taxon>indigoferoid/millettioid clade</taxon>
        <taxon>Phaseoleae</taxon>
        <taxon>Flemingia</taxon>
    </lineage>
</organism>
<evidence type="ECO:0000313" key="8">
    <source>
        <dbReference type="EMBL" id="KAL2331280.1"/>
    </source>
</evidence>
<evidence type="ECO:0000256" key="1">
    <source>
        <dbReference type="ARBA" id="ARBA00008056"/>
    </source>
</evidence>
<dbReference type="Gene3D" id="2.60.120.330">
    <property type="entry name" value="B-lactam Antibiotic, Isopenicillin N Synthase, Chain"/>
    <property type="match status" value="1"/>
</dbReference>
<evidence type="ECO:0000256" key="2">
    <source>
        <dbReference type="ARBA" id="ARBA00022723"/>
    </source>
</evidence>
<dbReference type="InterPro" id="IPR026992">
    <property type="entry name" value="DIOX_N"/>
</dbReference>
<keyword evidence="2 6" id="KW-0479">Metal-binding</keyword>